<dbReference type="NCBIfam" id="NF041528">
    <property type="entry name" value="strep_LAETG"/>
    <property type="match status" value="1"/>
</dbReference>
<dbReference type="RefSeq" id="WP_386415710.1">
    <property type="nucleotide sequence ID" value="NZ_JBHSZO010000024.1"/>
</dbReference>
<feature type="region of interest" description="Disordered" evidence="1">
    <location>
        <begin position="254"/>
        <end position="293"/>
    </location>
</feature>
<evidence type="ECO:0000313" key="5">
    <source>
        <dbReference type="Proteomes" id="UP001596413"/>
    </source>
</evidence>
<dbReference type="EMBL" id="JBHSZO010000024">
    <property type="protein sequence ID" value="MFC7219716.1"/>
    <property type="molecule type" value="Genomic_DNA"/>
</dbReference>
<evidence type="ECO:0000256" key="2">
    <source>
        <dbReference type="SAM" id="Phobius"/>
    </source>
</evidence>
<reference evidence="5" key="1">
    <citation type="journal article" date="2019" name="Int. J. Syst. Evol. Microbiol.">
        <title>The Global Catalogue of Microorganisms (GCM) 10K type strain sequencing project: providing services to taxonomists for standard genome sequencing and annotation.</title>
        <authorList>
            <consortium name="The Broad Institute Genomics Platform"/>
            <consortium name="The Broad Institute Genome Sequencing Center for Infectious Disease"/>
            <person name="Wu L."/>
            <person name="Ma J."/>
        </authorList>
    </citation>
    <scope>NUCLEOTIDE SEQUENCE [LARGE SCALE GENOMIC DNA]</scope>
    <source>
        <strain evidence="5">CGMCC 1.13681</strain>
    </source>
</reference>
<keyword evidence="2" id="KW-0812">Transmembrane</keyword>
<protein>
    <submittedName>
        <fullName evidence="4">SCO1860 family LAETG-anchored protein</fullName>
    </submittedName>
</protein>
<feature type="chain" id="PRO_5045535971" evidence="3">
    <location>
        <begin position="42"/>
        <end position="322"/>
    </location>
</feature>
<evidence type="ECO:0000256" key="3">
    <source>
        <dbReference type="SAM" id="SignalP"/>
    </source>
</evidence>
<keyword evidence="5" id="KW-1185">Reference proteome</keyword>
<feature type="signal peptide" evidence="3">
    <location>
        <begin position="1"/>
        <end position="41"/>
    </location>
</feature>
<keyword evidence="2" id="KW-1133">Transmembrane helix</keyword>
<gene>
    <name evidence="4" type="ORF">ACFQLX_16325</name>
</gene>
<dbReference type="PROSITE" id="PS51318">
    <property type="entry name" value="TAT"/>
    <property type="match status" value="1"/>
</dbReference>
<dbReference type="InterPro" id="IPR006311">
    <property type="entry name" value="TAT_signal"/>
</dbReference>
<organism evidence="4 5">
    <name type="scientific">Streptomyces polyrhachis</name>
    <dbReference type="NCBI Taxonomy" id="1282885"/>
    <lineage>
        <taxon>Bacteria</taxon>
        <taxon>Bacillati</taxon>
        <taxon>Actinomycetota</taxon>
        <taxon>Actinomycetes</taxon>
        <taxon>Kitasatosporales</taxon>
        <taxon>Streptomycetaceae</taxon>
        <taxon>Streptomyces</taxon>
    </lineage>
</organism>
<accession>A0ABW2GIC0</accession>
<evidence type="ECO:0000313" key="4">
    <source>
        <dbReference type="EMBL" id="MFC7219716.1"/>
    </source>
</evidence>
<dbReference type="InterPro" id="IPR048202">
    <property type="entry name" value="SCO1860-like"/>
</dbReference>
<proteinExistence type="predicted"/>
<feature type="transmembrane region" description="Helical" evidence="2">
    <location>
        <begin position="297"/>
        <end position="316"/>
    </location>
</feature>
<keyword evidence="3" id="KW-0732">Signal</keyword>
<evidence type="ECO:0000256" key="1">
    <source>
        <dbReference type="SAM" id="MobiDB-lite"/>
    </source>
</evidence>
<sequence length="322" mass="31514">MTSPTQAGPPAPIHRRLAGVLAATALATAPAALLGAPAAHATASETASETAPETGSAAAAVLRADLDIALLGKTAQIPLHTSLNEVSAPSDAEGISDRNSLDVTLDGVNAGQPLSLLTAQTARAEASVDEERAVARARLENVLLNVPGLPQLPLLELGTVTSTASCEAGGTPEARSTVAGPVKILGLSRHVTAGGPPAKLPVPGVGEVSLTFSQTATTERSATTSALKLEVDVDPLKLGVAKVHGSVTVVEASCESPAARPTGGENGGPSAGPAAEVDTQTGGEDLAETGGGSATPVVAGAAVVLLGAGAGALALGRRRARG</sequence>
<dbReference type="Proteomes" id="UP001596413">
    <property type="component" value="Unassembled WGS sequence"/>
</dbReference>
<keyword evidence="2" id="KW-0472">Membrane</keyword>
<name>A0ABW2GIC0_9ACTN</name>
<comment type="caution">
    <text evidence="4">The sequence shown here is derived from an EMBL/GenBank/DDBJ whole genome shotgun (WGS) entry which is preliminary data.</text>
</comment>
<dbReference type="NCBIfam" id="NF041527">
    <property type="entry name" value="SCO1860_LAETG"/>
    <property type="match status" value="1"/>
</dbReference>